<dbReference type="PROSITE" id="PS51257">
    <property type="entry name" value="PROKAR_LIPOPROTEIN"/>
    <property type="match status" value="1"/>
</dbReference>
<dbReference type="OrthoDB" id="975117at2"/>
<organism evidence="2 3">
    <name type="scientific">Prevotella brunnea</name>
    <dbReference type="NCBI Taxonomy" id="2508867"/>
    <lineage>
        <taxon>Bacteria</taxon>
        <taxon>Pseudomonadati</taxon>
        <taxon>Bacteroidota</taxon>
        <taxon>Bacteroidia</taxon>
        <taxon>Bacteroidales</taxon>
        <taxon>Prevotellaceae</taxon>
        <taxon>Prevotella</taxon>
    </lineage>
</organism>
<feature type="domain" description="Outer membrane protein SusF N-terminal" evidence="1">
    <location>
        <begin position="19"/>
        <end position="148"/>
    </location>
</feature>
<dbReference type="GO" id="GO:2001070">
    <property type="term" value="F:starch binding"/>
    <property type="evidence" value="ECO:0007669"/>
    <property type="project" value="InterPro"/>
</dbReference>
<evidence type="ECO:0000313" key="3">
    <source>
        <dbReference type="Proteomes" id="UP000321612"/>
    </source>
</evidence>
<dbReference type="AlphaFoldDB" id="A0A5C8GL41"/>
<dbReference type="RefSeq" id="WP_130830163.1">
    <property type="nucleotide sequence ID" value="NZ_SDIK01000018.1"/>
</dbReference>
<dbReference type="Pfam" id="PF17142">
    <property type="entry name" value="SusF_N"/>
    <property type="match status" value="1"/>
</dbReference>
<proteinExistence type="predicted"/>
<dbReference type="InterPro" id="IPR033408">
    <property type="entry name" value="SusF_N"/>
</dbReference>
<evidence type="ECO:0000259" key="1">
    <source>
        <dbReference type="Pfam" id="PF17142"/>
    </source>
</evidence>
<protein>
    <submittedName>
        <fullName evidence="2">DUF5115 domain-containing protein</fullName>
    </submittedName>
</protein>
<keyword evidence="3" id="KW-1185">Reference proteome</keyword>
<dbReference type="Proteomes" id="UP000321612">
    <property type="component" value="Unassembled WGS sequence"/>
</dbReference>
<accession>A0A5C8GL41</accession>
<dbReference type="CDD" id="cd12956">
    <property type="entry name" value="CBM_SusE-F_like"/>
    <property type="match status" value="1"/>
</dbReference>
<gene>
    <name evidence="2" type="ORF">ETF27_02835</name>
</gene>
<sequence>MKKIFYLLSIVLLASCGGSDDYTDWADPISNEAQPGKTVSFTATAESGIIDFAQVKTETVKLFTPVIKTDDPIASQTTTITLYNAKKTANYILQANEEGFVSVAELQKAIEKLYGKAGDPRSIPATVKNTIVLARGEAFTNTVDIIVKAQLIAPDFAEFIYIAGNSNSWGDKGTDKMRSKELDGNYLGYYYLEGEFKFRSHESSWEAPDWGKGGADGILVEEGETNILVPTPGFYRIKASLADGTYSISPIKIGIIGSATPNDWNSDADMTYDKNEKAWTWTGDLKVGEMKFRANGNWDLSWGGSNDNSYSFDDLTENNGKNLKIDEAGNYTVKLYISYEGNHKVVFKKN</sequence>
<comment type="caution">
    <text evidence="2">The sequence shown here is derived from an EMBL/GenBank/DDBJ whole genome shotgun (WGS) entry which is preliminary data.</text>
</comment>
<dbReference type="CDD" id="cd12967">
    <property type="entry name" value="CBM_SusE-F_like_u1"/>
    <property type="match status" value="1"/>
</dbReference>
<dbReference type="Gene3D" id="2.60.40.3620">
    <property type="match status" value="2"/>
</dbReference>
<dbReference type="GO" id="GO:0019867">
    <property type="term" value="C:outer membrane"/>
    <property type="evidence" value="ECO:0007669"/>
    <property type="project" value="InterPro"/>
</dbReference>
<reference evidence="3" key="1">
    <citation type="submission" date="2019-05" db="EMBL/GenBank/DDBJ databases">
        <title>Prevotella brunnea sp. nov., isolated from a wound of a patient.</title>
        <authorList>
            <person name="Buhl M."/>
        </authorList>
    </citation>
    <scope>NUCLEOTIDE SEQUENCE [LARGE SCALE GENOMIC DNA]</scope>
    <source>
        <strain evidence="3">A2672</strain>
    </source>
</reference>
<name>A0A5C8GL41_9BACT</name>
<dbReference type="EMBL" id="SDIK01000018">
    <property type="protein sequence ID" value="TXJ62807.1"/>
    <property type="molecule type" value="Genomic_DNA"/>
</dbReference>
<evidence type="ECO:0000313" key="2">
    <source>
        <dbReference type="EMBL" id="TXJ62807.1"/>
    </source>
</evidence>